<dbReference type="PROSITE" id="PS50110">
    <property type="entry name" value="RESPONSE_REGULATORY"/>
    <property type="match status" value="1"/>
</dbReference>
<dbReference type="Proteomes" id="UP001519287">
    <property type="component" value="Unassembled WGS sequence"/>
</dbReference>
<sequence length="212" mass="23850">MNQVIKVLVVDDHPLMAQATKQLLDQIEGIEVVGVANDGQRCIELVDQYGPDMVFLDYQLPDMVGTDVARIVKGKNPNIHIVIFTGVDVSAFVNHLLDFEVSGIISKGTRHTSIKNMIACILENHIVLPRSILQKIKMMPNQSLQEVVLTEDEILIMTMIVKGATLEQVADAIFTSKRSVDNYQRKIYEKYGVKTRGQAVEKFVQSRYYKGD</sequence>
<feature type="domain" description="Response regulatory" evidence="7">
    <location>
        <begin position="6"/>
        <end position="122"/>
    </location>
</feature>
<dbReference type="InterPro" id="IPR000792">
    <property type="entry name" value="Tscrpt_reg_LuxR_C"/>
</dbReference>
<dbReference type="InterPro" id="IPR058245">
    <property type="entry name" value="NreC/VraR/RcsB-like_REC"/>
</dbReference>
<keyword evidence="1 5" id="KW-0597">Phosphoprotein</keyword>
<reference evidence="8 9" key="1">
    <citation type="submission" date="2021-03" db="EMBL/GenBank/DDBJ databases">
        <title>Genomic Encyclopedia of Type Strains, Phase IV (KMG-IV): sequencing the most valuable type-strain genomes for metagenomic binning, comparative biology and taxonomic classification.</title>
        <authorList>
            <person name="Goeker M."/>
        </authorList>
    </citation>
    <scope>NUCLEOTIDE SEQUENCE [LARGE SCALE GENOMIC DNA]</scope>
    <source>
        <strain evidence="8 9">DSM 26048</strain>
    </source>
</reference>
<dbReference type="Pfam" id="PF00196">
    <property type="entry name" value="GerE"/>
    <property type="match status" value="1"/>
</dbReference>
<name>A0ABS4J519_9BACL</name>
<evidence type="ECO:0000256" key="5">
    <source>
        <dbReference type="PROSITE-ProRule" id="PRU00169"/>
    </source>
</evidence>
<dbReference type="RefSeq" id="WP_209976052.1">
    <property type="nucleotide sequence ID" value="NZ_JAGGLB010000024.1"/>
</dbReference>
<keyword evidence="4" id="KW-0804">Transcription</keyword>
<dbReference type="Gene3D" id="3.40.50.2300">
    <property type="match status" value="1"/>
</dbReference>
<dbReference type="EMBL" id="JAGGLB010000024">
    <property type="protein sequence ID" value="MBP1994196.1"/>
    <property type="molecule type" value="Genomic_DNA"/>
</dbReference>
<dbReference type="InterPro" id="IPR039420">
    <property type="entry name" value="WalR-like"/>
</dbReference>
<evidence type="ECO:0000256" key="2">
    <source>
        <dbReference type="ARBA" id="ARBA00023015"/>
    </source>
</evidence>
<evidence type="ECO:0000256" key="4">
    <source>
        <dbReference type="ARBA" id="ARBA00023163"/>
    </source>
</evidence>
<dbReference type="InterPro" id="IPR016032">
    <property type="entry name" value="Sig_transdc_resp-reg_C-effctor"/>
</dbReference>
<gene>
    <name evidence="8" type="ORF">J2Z66_005832</name>
</gene>
<keyword evidence="2" id="KW-0805">Transcription regulation</keyword>
<dbReference type="PANTHER" id="PTHR43214:SF1">
    <property type="entry name" value="TRANSCRIPTIONAL REGULATORY PROTEIN COMA"/>
    <property type="match status" value="1"/>
</dbReference>
<dbReference type="SMART" id="SM00421">
    <property type="entry name" value="HTH_LUXR"/>
    <property type="match status" value="1"/>
</dbReference>
<dbReference type="SUPFAM" id="SSF46894">
    <property type="entry name" value="C-terminal effector domain of the bipartite response regulators"/>
    <property type="match status" value="1"/>
</dbReference>
<dbReference type="PANTHER" id="PTHR43214">
    <property type="entry name" value="TWO-COMPONENT RESPONSE REGULATOR"/>
    <property type="match status" value="1"/>
</dbReference>
<dbReference type="Pfam" id="PF00072">
    <property type="entry name" value="Response_reg"/>
    <property type="match status" value="1"/>
</dbReference>
<proteinExistence type="predicted"/>
<evidence type="ECO:0000259" key="6">
    <source>
        <dbReference type="PROSITE" id="PS50043"/>
    </source>
</evidence>
<comment type="caution">
    <text evidence="8">The sequence shown here is derived from an EMBL/GenBank/DDBJ whole genome shotgun (WGS) entry which is preliminary data.</text>
</comment>
<dbReference type="InterPro" id="IPR011006">
    <property type="entry name" value="CheY-like_superfamily"/>
</dbReference>
<evidence type="ECO:0000313" key="8">
    <source>
        <dbReference type="EMBL" id="MBP1994196.1"/>
    </source>
</evidence>
<feature type="domain" description="HTH luxR-type" evidence="6">
    <location>
        <begin position="142"/>
        <end position="207"/>
    </location>
</feature>
<dbReference type="InterPro" id="IPR001789">
    <property type="entry name" value="Sig_transdc_resp-reg_receiver"/>
</dbReference>
<organism evidence="8 9">
    <name type="scientific">Paenibacillus eucommiae</name>
    <dbReference type="NCBI Taxonomy" id="1355755"/>
    <lineage>
        <taxon>Bacteria</taxon>
        <taxon>Bacillati</taxon>
        <taxon>Bacillota</taxon>
        <taxon>Bacilli</taxon>
        <taxon>Bacillales</taxon>
        <taxon>Paenibacillaceae</taxon>
        <taxon>Paenibacillus</taxon>
    </lineage>
</organism>
<accession>A0ABS4J519</accession>
<dbReference type="PROSITE" id="PS50043">
    <property type="entry name" value="HTH_LUXR_2"/>
    <property type="match status" value="1"/>
</dbReference>
<evidence type="ECO:0000256" key="3">
    <source>
        <dbReference type="ARBA" id="ARBA00023125"/>
    </source>
</evidence>
<evidence type="ECO:0000259" key="7">
    <source>
        <dbReference type="PROSITE" id="PS50110"/>
    </source>
</evidence>
<keyword evidence="9" id="KW-1185">Reference proteome</keyword>
<dbReference type="SMART" id="SM00448">
    <property type="entry name" value="REC"/>
    <property type="match status" value="1"/>
</dbReference>
<evidence type="ECO:0000313" key="9">
    <source>
        <dbReference type="Proteomes" id="UP001519287"/>
    </source>
</evidence>
<dbReference type="CDD" id="cd17535">
    <property type="entry name" value="REC_NarL-like"/>
    <property type="match status" value="1"/>
</dbReference>
<dbReference type="SUPFAM" id="SSF52172">
    <property type="entry name" value="CheY-like"/>
    <property type="match status" value="1"/>
</dbReference>
<keyword evidence="3" id="KW-0238">DNA-binding</keyword>
<evidence type="ECO:0000256" key="1">
    <source>
        <dbReference type="ARBA" id="ARBA00022553"/>
    </source>
</evidence>
<protein>
    <submittedName>
        <fullName evidence="8">Two-component system competent response regulator ComA</fullName>
    </submittedName>
</protein>
<feature type="modified residue" description="4-aspartylphosphate" evidence="5">
    <location>
        <position position="57"/>
    </location>
</feature>